<evidence type="ECO:0000313" key="1">
    <source>
        <dbReference type="EMBL" id="MBX56811.1"/>
    </source>
</evidence>
<organism evidence="1">
    <name type="scientific">Rhizophora mucronata</name>
    <name type="common">Asiatic mangrove</name>
    <dbReference type="NCBI Taxonomy" id="61149"/>
    <lineage>
        <taxon>Eukaryota</taxon>
        <taxon>Viridiplantae</taxon>
        <taxon>Streptophyta</taxon>
        <taxon>Embryophyta</taxon>
        <taxon>Tracheophyta</taxon>
        <taxon>Spermatophyta</taxon>
        <taxon>Magnoliopsida</taxon>
        <taxon>eudicotyledons</taxon>
        <taxon>Gunneridae</taxon>
        <taxon>Pentapetalae</taxon>
        <taxon>rosids</taxon>
        <taxon>fabids</taxon>
        <taxon>Malpighiales</taxon>
        <taxon>Rhizophoraceae</taxon>
        <taxon>Rhizophora</taxon>
    </lineage>
</organism>
<sequence>MWQISNQNLNVHHNSNMSIDVCTLLKWTAYCAFFFHLI</sequence>
<proteinExistence type="predicted"/>
<protein>
    <submittedName>
        <fullName evidence="1">Uncharacterized protein</fullName>
    </submittedName>
</protein>
<dbReference type="EMBL" id="GGEC01076327">
    <property type="protein sequence ID" value="MBX56811.1"/>
    <property type="molecule type" value="Transcribed_RNA"/>
</dbReference>
<reference evidence="1" key="1">
    <citation type="submission" date="2018-02" db="EMBL/GenBank/DDBJ databases">
        <title>Rhizophora mucronata_Transcriptome.</title>
        <authorList>
            <person name="Meera S.P."/>
            <person name="Sreeshan A."/>
            <person name="Augustine A."/>
        </authorList>
    </citation>
    <scope>NUCLEOTIDE SEQUENCE</scope>
    <source>
        <tissue evidence="1">Leaf</tissue>
    </source>
</reference>
<name>A0A2P2PQ44_RHIMU</name>
<dbReference type="AlphaFoldDB" id="A0A2P2PQ44"/>
<accession>A0A2P2PQ44</accession>